<dbReference type="AlphaFoldDB" id="A0A9P4V650"/>
<keyword evidence="1" id="KW-0812">Transmembrane</keyword>
<evidence type="ECO:0000313" key="3">
    <source>
        <dbReference type="Proteomes" id="UP000799444"/>
    </source>
</evidence>
<name>A0A9P4V650_9PLEO</name>
<evidence type="ECO:0000256" key="1">
    <source>
        <dbReference type="SAM" id="Phobius"/>
    </source>
</evidence>
<organism evidence="2 3">
    <name type="scientific">Polyplosphaeria fusca</name>
    <dbReference type="NCBI Taxonomy" id="682080"/>
    <lineage>
        <taxon>Eukaryota</taxon>
        <taxon>Fungi</taxon>
        <taxon>Dikarya</taxon>
        <taxon>Ascomycota</taxon>
        <taxon>Pezizomycotina</taxon>
        <taxon>Dothideomycetes</taxon>
        <taxon>Pleosporomycetidae</taxon>
        <taxon>Pleosporales</taxon>
        <taxon>Tetraplosphaeriaceae</taxon>
        <taxon>Polyplosphaeria</taxon>
    </lineage>
</organism>
<accession>A0A9P4V650</accession>
<feature type="non-terminal residue" evidence="2">
    <location>
        <position position="1"/>
    </location>
</feature>
<dbReference type="OrthoDB" id="5428055at2759"/>
<evidence type="ECO:0000313" key="2">
    <source>
        <dbReference type="EMBL" id="KAF2737893.1"/>
    </source>
</evidence>
<feature type="transmembrane region" description="Helical" evidence="1">
    <location>
        <begin position="184"/>
        <end position="204"/>
    </location>
</feature>
<proteinExistence type="predicted"/>
<keyword evidence="1" id="KW-0472">Membrane</keyword>
<comment type="caution">
    <text evidence="2">The sequence shown here is derived from an EMBL/GenBank/DDBJ whole genome shotgun (WGS) entry which is preliminary data.</text>
</comment>
<dbReference type="Proteomes" id="UP000799444">
    <property type="component" value="Unassembled WGS sequence"/>
</dbReference>
<keyword evidence="1" id="KW-1133">Transmembrane helix</keyword>
<protein>
    <submittedName>
        <fullName evidence="2">Uncharacterized protein</fullName>
    </submittedName>
</protein>
<gene>
    <name evidence="2" type="ORF">EJ04DRAFT_415899</name>
</gene>
<feature type="non-terminal residue" evidence="2">
    <location>
        <position position="224"/>
    </location>
</feature>
<dbReference type="EMBL" id="ML996113">
    <property type="protein sequence ID" value="KAF2737893.1"/>
    <property type="molecule type" value="Genomic_DNA"/>
</dbReference>
<sequence length="224" mass="24886">ILYWTHESHAATILSAIQTPVNTTQHVLRIAAYTWTSALELILLTLNQAEFMAHEERTPHRYNNTTTSNPSSLFPAAVDNNKWKQEIARLYNSILVLNTFRRRLAFFEDDIDRVLEQLDANSAPDPSSPAPTTLAAARKDFLALSTRIRLYKSRVDALASSTDEIVSLRSAAKGLDDGAFNLRIAVFAATVLPATLVAALLSMADGFKPGDERFWIFWAVAVPL</sequence>
<reference evidence="2" key="1">
    <citation type="journal article" date="2020" name="Stud. Mycol.">
        <title>101 Dothideomycetes genomes: a test case for predicting lifestyles and emergence of pathogens.</title>
        <authorList>
            <person name="Haridas S."/>
            <person name="Albert R."/>
            <person name="Binder M."/>
            <person name="Bloem J."/>
            <person name="Labutti K."/>
            <person name="Salamov A."/>
            <person name="Andreopoulos B."/>
            <person name="Baker S."/>
            <person name="Barry K."/>
            <person name="Bills G."/>
            <person name="Bluhm B."/>
            <person name="Cannon C."/>
            <person name="Castanera R."/>
            <person name="Culley D."/>
            <person name="Daum C."/>
            <person name="Ezra D."/>
            <person name="Gonzalez J."/>
            <person name="Henrissat B."/>
            <person name="Kuo A."/>
            <person name="Liang C."/>
            <person name="Lipzen A."/>
            <person name="Lutzoni F."/>
            <person name="Magnuson J."/>
            <person name="Mondo S."/>
            <person name="Nolan M."/>
            <person name="Ohm R."/>
            <person name="Pangilinan J."/>
            <person name="Park H.-J."/>
            <person name="Ramirez L."/>
            <person name="Alfaro M."/>
            <person name="Sun H."/>
            <person name="Tritt A."/>
            <person name="Yoshinaga Y."/>
            <person name="Zwiers L.-H."/>
            <person name="Turgeon B."/>
            <person name="Goodwin S."/>
            <person name="Spatafora J."/>
            <person name="Crous P."/>
            <person name="Grigoriev I."/>
        </authorList>
    </citation>
    <scope>NUCLEOTIDE SEQUENCE</scope>
    <source>
        <strain evidence="2">CBS 125425</strain>
    </source>
</reference>
<keyword evidence="3" id="KW-1185">Reference proteome</keyword>